<organism evidence="8 9">
    <name type="scientific">Chitiniphilus shinanonensis</name>
    <dbReference type="NCBI Taxonomy" id="553088"/>
    <lineage>
        <taxon>Bacteria</taxon>
        <taxon>Pseudomonadati</taxon>
        <taxon>Pseudomonadota</taxon>
        <taxon>Betaproteobacteria</taxon>
        <taxon>Neisseriales</taxon>
        <taxon>Chitinibacteraceae</taxon>
        <taxon>Chitiniphilus</taxon>
    </lineage>
</organism>
<accession>A0ABQ6C1U4</accession>
<sequence length="203" mass="22834">MSELRLAAAGGTAYSSGMPTDLDPDSDEALMLAWRDGDTAAFDALYARHRVRLYRFLVRETGSVAAGDELFQETWLTLIRQRHAYQPWARFSTWLLETAHRRLIDWHRREKRHRWDSDLTDADAIADRCPTPEASAAGRQAGARLLDCLGTLPPEQREAFLLKEEHALGLAEIARLTGVAAETVKSRVRYALAKLKACMGELL</sequence>
<protein>
    <submittedName>
        <fullName evidence="8">Ecf-type RNA polymerase sigma factor</fullName>
    </submittedName>
</protein>
<evidence type="ECO:0000256" key="4">
    <source>
        <dbReference type="ARBA" id="ARBA00023125"/>
    </source>
</evidence>
<name>A0ABQ6C1U4_9NEIS</name>
<dbReference type="CDD" id="cd06171">
    <property type="entry name" value="Sigma70_r4"/>
    <property type="match status" value="1"/>
</dbReference>
<dbReference type="PANTHER" id="PTHR43133">
    <property type="entry name" value="RNA POLYMERASE ECF-TYPE SIGMA FACTO"/>
    <property type="match status" value="1"/>
</dbReference>
<dbReference type="SUPFAM" id="SSF88946">
    <property type="entry name" value="Sigma2 domain of RNA polymerase sigma factors"/>
    <property type="match status" value="1"/>
</dbReference>
<dbReference type="InterPro" id="IPR013249">
    <property type="entry name" value="RNA_pol_sigma70_r4_t2"/>
</dbReference>
<feature type="domain" description="RNA polymerase sigma-70 region 2" evidence="6">
    <location>
        <begin position="45"/>
        <end position="112"/>
    </location>
</feature>
<evidence type="ECO:0000259" key="7">
    <source>
        <dbReference type="Pfam" id="PF08281"/>
    </source>
</evidence>
<evidence type="ECO:0000259" key="6">
    <source>
        <dbReference type="Pfam" id="PF04542"/>
    </source>
</evidence>
<dbReference type="Pfam" id="PF04542">
    <property type="entry name" value="Sigma70_r2"/>
    <property type="match status" value="1"/>
</dbReference>
<dbReference type="Gene3D" id="1.10.10.10">
    <property type="entry name" value="Winged helix-like DNA-binding domain superfamily/Winged helix DNA-binding domain"/>
    <property type="match status" value="1"/>
</dbReference>
<dbReference type="PANTHER" id="PTHR43133:SF8">
    <property type="entry name" value="RNA POLYMERASE SIGMA FACTOR HI_1459-RELATED"/>
    <property type="match status" value="1"/>
</dbReference>
<comment type="caution">
    <text evidence="8">The sequence shown here is derived from an EMBL/GenBank/DDBJ whole genome shotgun (WGS) entry which is preliminary data.</text>
</comment>
<dbReference type="NCBIfam" id="TIGR02937">
    <property type="entry name" value="sigma70-ECF"/>
    <property type="match status" value="1"/>
</dbReference>
<comment type="similarity">
    <text evidence="1">Belongs to the sigma-70 factor family. ECF subfamily.</text>
</comment>
<evidence type="ECO:0000256" key="1">
    <source>
        <dbReference type="ARBA" id="ARBA00010641"/>
    </source>
</evidence>
<evidence type="ECO:0000313" key="9">
    <source>
        <dbReference type="Proteomes" id="UP001156836"/>
    </source>
</evidence>
<proteinExistence type="inferred from homology"/>
<evidence type="ECO:0000256" key="5">
    <source>
        <dbReference type="ARBA" id="ARBA00023163"/>
    </source>
</evidence>
<keyword evidence="9" id="KW-1185">Reference proteome</keyword>
<reference evidence="9" key="1">
    <citation type="journal article" date="2019" name="Int. J. Syst. Evol. Microbiol.">
        <title>The Global Catalogue of Microorganisms (GCM) 10K type strain sequencing project: providing services to taxonomists for standard genome sequencing and annotation.</title>
        <authorList>
            <consortium name="The Broad Institute Genomics Platform"/>
            <consortium name="The Broad Institute Genome Sequencing Center for Infectious Disease"/>
            <person name="Wu L."/>
            <person name="Ma J."/>
        </authorList>
    </citation>
    <scope>NUCLEOTIDE SEQUENCE [LARGE SCALE GENOMIC DNA]</scope>
    <source>
        <strain evidence="9">NBRC 104970</strain>
    </source>
</reference>
<dbReference type="InterPro" id="IPR013325">
    <property type="entry name" value="RNA_pol_sigma_r2"/>
</dbReference>
<dbReference type="SUPFAM" id="SSF88659">
    <property type="entry name" value="Sigma3 and sigma4 domains of RNA polymerase sigma factors"/>
    <property type="match status" value="1"/>
</dbReference>
<evidence type="ECO:0000313" key="8">
    <source>
        <dbReference type="EMBL" id="GLS05964.1"/>
    </source>
</evidence>
<dbReference type="Proteomes" id="UP001156836">
    <property type="component" value="Unassembled WGS sequence"/>
</dbReference>
<dbReference type="Pfam" id="PF08281">
    <property type="entry name" value="Sigma70_r4_2"/>
    <property type="match status" value="1"/>
</dbReference>
<dbReference type="Gene3D" id="1.10.1740.10">
    <property type="match status" value="1"/>
</dbReference>
<dbReference type="InterPro" id="IPR014284">
    <property type="entry name" value="RNA_pol_sigma-70_dom"/>
</dbReference>
<dbReference type="InterPro" id="IPR039425">
    <property type="entry name" value="RNA_pol_sigma-70-like"/>
</dbReference>
<keyword evidence="2" id="KW-0805">Transcription regulation</keyword>
<keyword evidence="4" id="KW-0238">DNA-binding</keyword>
<keyword evidence="5" id="KW-0804">Transcription</keyword>
<feature type="domain" description="RNA polymerase sigma factor 70 region 4 type 2" evidence="7">
    <location>
        <begin position="144"/>
        <end position="195"/>
    </location>
</feature>
<dbReference type="InterPro" id="IPR036388">
    <property type="entry name" value="WH-like_DNA-bd_sf"/>
</dbReference>
<evidence type="ECO:0000256" key="2">
    <source>
        <dbReference type="ARBA" id="ARBA00023015"/>
    </source>
</evidence>
<gene>
    <name evidence="8" type="ORF">GCM10007860_31280</name>
</gene>
<evidence type="ECO:0000256" key="3">
    <source>
        <dbReference type="ARBA" id="ARBA00023082"/>
    </source>
</evidence>
<dbReference type="EMBL" id="BSOZ01000079">
    <property type="protein sequence ID" value="GLS05964.1"/>
    <property type="molecule type" value="Genomic_DNA"/>
</dbReference>
<dbReference type="InterPro" id="IPR013324">
    <property type="entry name" value="RNA_pol_sigma_r3/r4-like"/>
</dbReference>
<keyword evidence="3" id="KW-0731">Sigma factor</keyword>
<dbReference type="InterPro" id="IPR007627">
    <property type="entry name" value="RNA_pol_sigma70_r2"/>
</dbReference>